<evidence type="ECO:0000256" key="2">
    <source>
        <dbReference type="SAM" id="MobiDB-lite"/>
    </source>
</evidence>
<protein>
    <recommendedName>
        <fullName evidence="4">Reelin domain-containing protein</fullName>
    </recommendedName>
</protein>
<evidence type="ECO:0000313" key="5">
    <source>
        <dbReference type="EMBL" id="TPX30228.1"/>
    </source>
</evidence>
<evidence type="ECO:0000259" key="4">
    <source>
        <dbReference type="Pfam" id="PF02014"/>
    </source>
</evidence>
<feature type="region of interest" description="Disordered" evidence="2">
    <location>
        <begin position="164"/>
        <end position="245"/>
    </location>
</feature>
<dbReference type="RefSeq" id="XP_031021938.1">
    <property type="nucleotide sequence ID" value="XM_031172091.1"/>
</dbReference>
<gene>
    <name evidence="5" type="ORF">SmJEL517_g06165</name>
</gene>
<sequence length="321" mass="31306">MIFKTVFALAALSVQVSGLPGGSPYCDSTLISGAFTKKHGTQSTAVNYKITGSTATFTPGTAMTITVSGDNIGGALFGVKDAAGAFVAGMAVPAAGSFKMCSNGGAGSAMTVTHTGLNAMASVDIPFTPPMGVAGPLTVSAIVTSQGLGSPWNTATMTLNGAGAAAPAAPAPAATTPPPPVAPQPAPAASPPAPPAVAPPPAGGGPVAPAIYSPDPNGNKLTGNAPVPAAIASPEPGPPAAVPDPAGKVATPLATCPVGMVMACKPDQPAKAVATAQAKAQATTAVKNKQQNKLDAIKAKVEAEEAELKAKLGKNNRRSRH</sequence>
<dbReference type="AlphaFoldDB" id="A0A507BRU8"/>
<keyword evidence="1" id="KW-0175">Coiled coil</keyword>
<dbReference type="Proteomes" id="UP000319731">
    <property type="component" value="Unassembled WGS sequence"/>
</dbReference>
<proteinExistence type="predicted"/>
<evidence type="ECO:0000313" key="6">
    <source>
        <dbReference type="Proteomes" id="UP000319731"/>
    </source>
</evidence>
<organism evidence="5 6">
    <name type="scientific">Synchytrium microbalum</name>
    <dbReference type="NCBI Taxonomy" id="1806994"/>
    <lineage>
        <taxon>Eukaryota</taxon>
        <taxon>Fungi</taxon>
        <taxon>Fungi incertae sedis</taxon>
        <taxon>Chytridiomycota</taxon>
        <taxon>Chytridiomycota incertae sedis</taxon>
        <taxon>Chytridiomycetes</taxon>
        <taxon>Synchytriales</taxon>
        <taxon>Synchytriaceae</taxon>
        <taxon>Synchytrium</taxon>
    </lineage>
</organism>
<keyword evidence="3" id="KW-0732">Signal</keyword>
<dbReference type="EMBL" id="QEAO01000084">
    <property type="protein sequence ID" value="TPX30228.1"/>
    <property type="molecule type" value="Genomic_DNA"/>
</dbReference>
<dbReference type="InterPro" id="IPR002861">
    <property type="entry name" value="Reeler_dom"/>
</dbReference>
<feature type="chain" id="PRO_5021228516" description="Reelin domain-containing protein" evidence="3">
    <location>
        <begin position="19"/>
        <end position="321"/>
    </location>
</feature>
<evidence type="ECO:0000256" key="1">
    <source>
        <dbReference type="SAM" id="Coils"/>
    </source>
</evidence>
<accession>A0A507BRU8</accession>
<dbReference type="Pfam" id="PF02014">
    <property type="entry name" value="Reeler"/>
    <property type="match status" value="1"/>
</dbReference>
<reference evidence="5 6" key="1">
    <citation type="journal article" date="2019" name="Sci. Rep.">
        <title>Comparative genomics of chytrid fungi reveal insights into the obligate biotrophic and pathogenic lifestyle of Synchytrium endobioticum.</title>
        <authorList>
            <person name="van de Vossenberg B.T.L.H."/>
            <person name="Warris S."/>
            <person name="Nguyen H.D.T."/>
            <person name="van Gent-Pelzer M.P.E."/>
            <person name="Joly D.L."/>
            <person name="van de Geest H.C."/>
            <person name="Bonants P.J.M."/>
            <person name="Smith D.S."/>
            <person name="Levesque C.A."/>
            <person name="van der Lee T.A.J."/>
        </authorList>
    </citation>
    <scope>NUCLEOTIDE SEQUENCE [LARGE SCALE GENOMIC DNA]</scope>
    <source>
        <strain evidence="5 6">JEL517</strain>
    </source>
</reference>
<comment type="caution">
    <text evidence="5">The sequence shown here is derived from an EMBL/GenBank/DDBJ whole genome shotgun (WGS) entry which is preliminary data.</text>
</comment>
<dbReference type="STRING" id="1806994.A0A507BRU8"/>
<evidence type="ECO:0000256" key="3">
    <source>
        <dbReference type="SAM" id="SignalP"/>
    </source>
</evidence>
<name>A0A507BRU8_9FUNG</name>
<feature type="signal peptide" evidence="3">
    <location>
        <begin position="1"/>
        <end position="18"/>
    </location>
</feature>
<feature type="coiled-coil region" evidence="1">
    <location>
        <begin position="287"/>
        <end position="314"/>
    </location>
</feature>
<feature type="compositionally biased region" description="Low complexity" evidence="2">
    <location>
        <begin position="164"/>
        <end position="174"/>
    </location>
</feature>
<feature type="domain" description="Reelin" evidence="4">
    <location>
        <begin position="36"/>
        <end position="143"/>
    </location>
</feature>
<feature type="compositionally biased region" description="Pro residues" evidence="2">
    <location>
        <begin position="175"/>
        <end position="203"/>
    </location>
</feature>
<keyword evidence="6" id="KW-1185">Reference proteome</keyword>
<dbReference type="GeneID" id="42007388"/>